<evidence type="ECO:0000313" key="3">
    <source>
        <dbReference type="Proteomes" id="UP000254602"/>
    </source>
</evidence>
<accession>A0A379KNY2</accession>
<proteinExistence type="predicted"/>
<feature type="transmembrane region" description="Helical" evidence="1">
    <location>
        <begin position="45"/>
        <end position="67"/>
    </location>
</feature>
<keyword evidence="1" id="KW-0472">Membrane</keyword>
<evidence type="ECO:0000313" key="2">
    <source>
        <dbReference type="EMBL" id="SUD69328.1"/>
    </source>
</evidence>
<name>A0A379KNY2_PSEPU</name>
<dbReference type="EMBL" id="UGUY01000001">
    <property type="protein sequence ID" value="SUD69328.1"/>
    <property type="molecule type" value="Genomic_DNA"/>
</dbReference>
<sequence length="220" mass="23344">MNMQTRAKLSAWAKRPRGSLGWIAAIATLVVAASIYQVLGPAWQLPMRAPAIVLALLALSAAVGLAVHRSFKSTVGKTIFSGQGRGWQARLAIVRDVARESNILLGMLLLLAVLGLGSLILASRSVQGIVSGCETNLQAQVDLPEDQALAALVAQPVCQCLAQTFLERNGVIRLALFNTPLLEVSAFKGVTEADERRCLEQLDLLPEATAGAPPQASESR</sequence>
<dbReference type="RefSeq" id="WP_115274535.1">
    <property type="nucleotide sequence ID" value="NZ_UGUY01000001.1"/>
</dbReference>
<feature type="transmembrane region" description="Helical" evidence="1">
    <location>
        <begin position="103"/>
        <end position="122"/>
    </location>
</feature>
<evidence type="ECO:0000256" key="1">
    <source>
        <dbReference type="SAM" id="Phobius"/>
    </source>
</evidence>
<protein>
    <submittedName>
        <fullName evidence="2">Uncharacterized protein</fullName>
    </submittedName>
</protein>
<organism evidence="2 3">
    <name type="scientific">Pseudomonas putida</name>
    <name type="common">Arthrobacter siderocapsulatus</name>
    <dbReference type="NCBI Taxonomy" id="303"/>
    <lineage>
        <taxon>Bacteria</taxon>
        <taxon>Pseudomonadati</taxon>
        <taxon>Pseudomonadota</taxon>
        <taxon>Gammaproteobacteria</taxon>
        <taxon>Pseudomonadales</taxon>
        <taxon>Pseudomonadaceae</taxon>
        <taxon>Pseudomonas</taxon>
    </lineage>
</organism>
<keyword evidence="1" id="KW-0812">Transmembrane</keyword>
<gene>
    <name evidence="2" type="ORF">NCTC7914_03470</name>
</gene>
<dbReference type="AlphaFoldDB" id="A0A379KNY2"/>
<feature type="transmembrane region" description="Helical" evidence="1">
    <location>
        <begin position="20"/>
        <end position="39"/>
    </location>
</feature>
<keyword evidence="1" id="KW-1133">Transmembrane helix</keyword>
<reference evidence="2 3" key="1">
    <citation type="submission" date="2018-06" db="EMBL/GenBank/DDBJ databases">
        <authorList>
            <consortium name="Pathogen Informatics"/>
            <person name="Doyle S."/>
        </authorList>
    </citation>
    <scope>NUCLEOTIDE SEQUENCE [LARGE SCALE GENOMIC DNA]</scope>
    <source>
        <strain evidence="2 3">NCTC7914</strain>
    </source>
</reference>
<dbReference type="Proteomes" id="UP000254602">
    <property type="component" value="Unassembled WGS sequence"/>
</dbReference>